<reference evidence="12 13" key="2">
    <citation type="journal article" date="2010" name="Nucleic Acids Res.">
        <title>BeetleBase in 2010: revisions to provide comprehensive genomic information for Tribolium castaneum.</title>
        <authorList>
            <person name="Kim H.S."/>
            <person name="Murphy T."/>
            <person name="Xia J."/>
            <person name="Caragea D."/>
            <person name="Park Y."/>
            <person name="Beeman R.W."/>
            <person name="Lorenzen M.D."/>
            <person name="Butcher S."/>
            <person name="Manak J.R."/>
            <person name="Brown S.J."/>
        </authorList>
    </citation>
    <scope>GENOME REANNOTATION</scope>
    <source>
        <strain evidence="12 13">Georgia GA2</strain>
    </source>
</reference>
<dbReference type="InterPro" id="IPR045263">
    <property type="entry name" value="GLUT"/>
</dbReference>
<evidence type="ECO:0000256" key="1">
    <source>
        <dbReference type="ARBA" id="ARBA00004651"/>
    </source>
</evidence>
<feature type="transmembrane region" description="Helical" evidence="10">
    <location>
        <begin position="436"/>
        <end position="459"/>
    </location>
</feature>
<keyword evidence="12" id="KW-0762">Sugar transport</keyword>
<gene>
    <name evidence="12" type="primary">AUGUSTUS-3.0.2_12857</name>
    <name evidence="12" type="ORF">TcasGA2_TC012857</name>
</gene>
<evidence type="ECO:0000256" key="10">
    <source>
        <dbReference type="SAM" id="Phobius"/>
    </source>
</evidence>
<feature type="transmembrane region" description="Helical" evidence="10">
    <location>
        <begin position="344"/>
        <end position="362"/>
    </location>
</feature>
<feature type="compositionally biased region" description="Basic and acidic residues" evidence="9">
    <location>
        <begin position="1"/>
        <end position="10"/>
    </location>
</feature>
<dbReference type="Pfam" id="PF00083">
    <property type="entry name" value="Sugar_tr"/>
    <property type="match status" value="1"/>
</dbReference>
<dbReference type="PROSITE" id="PS00216">
    <property type="entry name" value="SUGAR_TRANSPORT_1"/>
    <property type="match status" value="1"/>
</dbReference>
<dbReference type="HOGENOM" id="CLU_001265_30_11_1"/>
<dbReference type="SUPFAM" id="SSF103473">
    <property type="entry name" value="MFS general substrate transporter"/>
    <property type="match status" value="1"/>
</dbReference>
<protein>
    <submittedName>
        <fullName evidence="12">Glucose transporter type 1-like Protein</fullName>
    </submittedName>
</protein>
<dbReference type="PANTHER" id="PTHR23503:SF127">
    <property type="entry name" value="FI08437P-RELATED"/>
    <property type="match status" value="1"/>
</dbReference>
<evidence type="ECO:0000256" key="3">
    <source>
        <dbReference type="ARBA" id="ARBA00022475"/>
    </source>
</evidence>
<evidence type="ECO:0000256" key="2">
    <source>
        <dbReference type="ARBA" id="ARBA00022448"/>
    </source>
</evidence>
<keyword evidence="4 10" id="KW-0812">Transmembrane</keyword>
<dbReference type="NCBIfam" id="TIGR00879">
    <property type="entry name" value="SP"/>
    <property type="match status" value="1"/>
</dbReference>
<feature type="domain" description="Major facilitator superfamily (MFS) profile" evidence="11">
    <location>
        <begin position="43"/>
        <end position="489"/>
    </location>
</feature>
<dbReference type="GO" id="GO:0015149">
    <property type="term" value="F:hexose transmembrane transporter activity"/>
    <property type="evidence" value="ECO:0000318"/>
    <property type="project" value="GO_Central"/>
</dbReference>
<dbReference type="GO" id="GO:0005886">
    <property type="term" value="C:plasma membrane"/>
    <property type="evidence" value="ECO:0007669"/>
    <property type="project" value="UniProtKB-SubCell"/>
</dbReference>
<feature type="transmembrane region" description="Helical" evidence="10">
    <location>
        <begin position="38"/>
        <end position="56"/>
    </location>
</feature>
<feature type="transmembrane region" description="Helical" evidence="10">
    <location>
        <begin position="91"/>
        <end position="115"/>
    </location>
</feature>
<dbReference type="InterPro" id="IPR020846">
    <property type="entry name" value="MFS_dom"/>
</dbReference>
<name>D6X199_TRICA</name>
<dbReference type="GO" id="GO:0005353">
    <property type="term" value="F:fructose transmembrane transporter activity"/>
    <property type="evidence" value="ECO:0007669"/>
    <property type="project" value="UniProtKB-ARBA"/>
</dbReference>
<feature type="transmembrane region" description="Helical" evidence="10">
    <location>
        <begin position="374"/>
        <end position="396"/>
    </location>
</feature>
<feature type="transmembrane region" description="Helical" evidence="10">
    <location>
        <begin position="465"/>
        <end position="485"/>
    </location>
</feature>
<comment type="similarity">
    <text evidence="8">Belongs to the major facilitator superfamily. Sugar transporter (TC 2.A.1.1) family.</text>
</comment>
<dbReference type="GO" id="GO:1990539">
    <property type="term" value="P:fructose import across plasma membrane"/>
    <property type="evidence" value="ECO:0007669"/>
    <property type="project" value="UniProtKB-ARBA"/>
</dbReference>
<dbReference type="InterPro" id="IPR036259">
    <property type="entry name" value="MFS_trans_sf"/>
</dbReference>
<dbReference type="InterPro" id="IPR003663">
    <property type="entry name" value="Sugar/inositol_transpt"/>
</dbReference>
<dbReference type="PROSITE" id="PS50850">
    <property type="entry name" value="MFS"/>
    <property type="match status" value="1"/>
</dbReference>
<evidence type="ECO:0000259" key="11">
    <source>
        <dbReference type="PROSITE" id="PS50850"/>
    </source>
</evidence>
<reference evidence="12 13" key="1">
    <citation type="journal article" date="2008" name="Nature">
        <title>The genome of the model beetle and pest Tribolium castaneum.</title>
        <authorList>
            <consortium name="Tribolium Genome Sequencing Consortium"/>
            <person name="Richards S."/>
            <person name="Gibbs R.A."/>
            <person name="Weinstock G.M."/>
            <person name="Brown S.J."/>
            <person name="Denell R."/>
            <person name="Beeman R.W."/>
            <person name="Gibbs R."/>
            <person name="Beeman R.W."/>
            <person name="Brown S.J."/>
            <person name="Bucher G."/>
            <person name="Friedrich M."/>
            <person name="Grimmelikhuijzen C.J."/>
            <person name="Klingler M."/>
            <person name="Lorenzen M."/>
            <person name="Richards S."/>
            <person name="Roth S."/>
            <person name="Schroder R."/>
            <person name="Tautz D."/>
            <person name="Zdobnov E.M."/>
            <person name="Muzny D."/>
            <person name="Gibbs R.A."/>
            <person name="Weinstock G.M."/>
            <person name="Attaway T."/>
            <person name="Bell S."/>
            <person name="Buhay C.J."/>
            <person name="Chandrabose M.N."/>
            <person name="Chavez D."/>
            <person name="Clerk-Blankenburg K.P."/>
            <person name="Cree A."/>
            <person name="Dao M."/>
            <person name="Davis C."/>
            <person name="Chacko J."/>
            <person name="Dinh H."/>
            <person name="Dugan-Rocha S."/>
            <person name="Fowler G."/>
            <person name="Garner T.T."/>
            <person name="Garnes J."/>
            <person name="Gnirke A."/>
            <person name="Hawes A."/>
            <person name="Hernandez J."/>
            <person name="Hines S."/>
            <person name="Holder M."/>
            <person name="Hume J."/>
            <person name="Jhangiani S.N."/>
            <person name="Joshi V."/>
            <person name="Khan Z.M."/>
            <person name="Jackson L."/>
            <person name="Kovar C."/>
            <person name="Kowis A."/>
            <person name="Lee S."/>
            <person name="Lewis L.R."/>
            <person name="Margolis J."/>
            <person name="Morgan M."/>
            <person name="Nazareth L.V."/>
            <person name="Nguyen N."/>
            <person name="Okwuonu G."/>
            <person name="Parker D."/>
            <person name="Richards S."/>
            <person name="Ruiz S.J."/>
            <person name="Santibanez J."/>
            <person name="Savard J."/>
            <person name="Scherer S.E."/>
            <person name="Schneider B."/>
            <person name="Sodergren E."/>
            <person name="Tautz D."/>
            <person name="Vattahil S."/>
            <person name="Villasana D."/>
            <person name="White C.S."/>
            <person name="Wright R."/>
            <person name="Park Y."/>
            <person name="Beeman R.W."/>
            <person name="Lord J."/>
            <person name="Oppert B."/>
            <person name="Lorenzen M."/>
            <person name="Brown S."/>
            <person name="Wang L."/>
            <person name="Savard J."/>
            <person name="Tautz D."/>
            <person name="Richards S."/>
            <person name="Weinstock G."/>
            <person name="Gibbs R.A."/>
            <person name="Liu Y."/>
            <person name="Worley K."/>
            <person name="Weinstock G."/>
            <person name="Elsik C.G."/>
            <person name="Reese J.T."/>
            <person name="Elhaik E."/>
            <person name="Landan G."/>
            <person name="Graur D."/>
            <person name="Arensburger P."/>
            <person name="Atkinson P."/>
            <person name="Beeman R.W."/>
            <person name="Beidler J."/>
            <person name="Brown S.J."/>
            <person name="Demuth J.P."/>
            <person name="Drury D.W."/>
            <person name="Du Y.Z."/>
            <person name="Fujiwara H."/>
            <person name="Lorenzen M."/>
            <person name="Maselli V."/>
            <person name="Osanai M."/>
            <person name="Park Y."/>
            <person name="Robertson H.M."/>
            <person name="Tu Z."/>
            <person name="Wang J.J."/>
            <person name="Wang S."/>
            <person name="Richards S."/>
            <person name="Song H."/>
            <person name="Zhang L."/>
            <person name="Sodergren E."/>
            <person name="Werner D."/>
            <person name="Stanke M."/>
            <person name="Morgenstern B."/>
            <person name="Solovyev V."/>
            <person name="Kosarev P."/>
            <person name="Brown G."/>
            <person name="Chen H.C."/>
            <person name="Ermolaeva O."/>
            <person name="Hlavina W."/>
            <person name="Kapustin Y."/>
            <person name="Kiryutin B."/>
            <person name="Kitts P."/>
            <person name="Maglott D."/>
            <person name="Pruitt K."/>
            <person name="Sapojnikov V."/>
            <person name="Souvorov A."/>
            <person name="Mackey A.J."/>
            <person name="Waterhouse R.M."/>
            <person name="Wyder S."/>
            <person name="Zdobnov E.M."/>
            <person name="Zdobnov E.M."/>
            <person name="Wyder S."/>
            <person name="Kriventseva E.V."/>
            <person name="Kadowaki T."/>
            <person name="Bork P."/>
            <person name="Aranda M."/>
            <person name="Bao R."/>
            <person name="Beermann A."/>
            <person name="Berns N."/>
            <person name="Bolognesi R."/>
            <person name="Bonneton F."/>
            <person name="Bopp D."/>
            <person name="Brown S.J."/>
            <person name="Bucher G."/>
            <person name="Butts T."/>
            <person name="Chaumot A."/>
            <person name="Denell R.E."/>
            <person name="Ferrier D.E."/>
            <person name="Friedrich M."/>
            <person name="Gordon C.M."/>
            <person name="Jindra M."/>
            <person name="Klingler M."/>
            <person name="Lan Q."/>
            <person name="Lattorff H.M."/>
            <person name="Laudet V."/>
            <person name="von Levetsow C."/>
            <person name="Liu Z."/>
            <person name="Lutz R."/>
            <person name="Lynch J.A."/>
            <person name="da Fonseca R.N."/>
            <person name="Posnien N."/>
            <person name="Reuter R."/>
            <person name="Roth S."/>
            <person name="Savard J."/>
            <person name="Schinko J.B."/>
            <person name="Schmitt C."/>
            <person name="Schoppmeier M."/>
            <person name="Schroder R."/>
            <person name="Shippy T.D."/>
            <person name="Simonnet F."/>
            <person name="Marques-Souza H."/>
            <person name="Tautz D."/>
            <person name="Tomoyasu Y."/>
            <person name="Trauner J."/>
            <person name="Van der Zee M."/>
            <person name="Vervoort M."/>
            <person name="Wittkopp N."/>
            <person name="Wimmer E.A."/>
            <person name="Yang X."/>
            <person name="Jones A.K."/>
            <person name="Sattelle D.B."/>
            <person name="Ebert P.R."/>
            <person name="Nelson D."/>
            <person name="Scott J.G."/>
            <person name="Beeman R.W."/>
            <person name="Muthukrishnan S."/>
            <person name="Kramer K.J."/>
            <person name="Arakane Y."/>
            <person name="Beeman R.W."/>
            <person name="Zhu Q."/>
            <person name="Hogenkamp D."/>
            <person name="Dixit R."/>
            <person name="Oppert B."/>
            <person name="Jiang H."/>
            <person name="Zou Z."/>
            <person name="Marshall J."/>
            <person name="Elpidina E."/>
            <person name="Vinokurov K."/>
            <person name="Oppert C."/>
            <person name="Zou Z."/>
            <person name="Evans J."/>
            <person name="Lu Z."/>
            <person name="Zhao P."/>
            <person name="Sumathipala N."/>
            <person name="Altincicek B."/>
            <person name="Vilcinskas A."/>
            <person name="Williams M."/>
            <person name="Hultmark D."/>
            <person name="Hetru C."/>
            <person name="Jiang H."/>
            <person name="Grimmelikhuijzen C.J."/>
            <person name="Hauser F."/>
            <person name="Cazzamali G."/>
            <person name="Williamson M."/>
            <person name="Park Y."/>
            <person name="Li B."/>
            <person name="Tanaka Y."/>
            <person name="Predel R."/>
            <person name="Neupert S."/>
            <person name="Schachtner J."/>
            <person name="Verleyen P."/>
            <person name="Raible F."/>
            <person name="Bork P."/>
            <person name="Friedrich M."/>
            <person name="Walden K.K."/>
            <person name="Robertson H.M."/>
            <person name="Angeli S."/>
            <person name="Foret S."/>
            <person name="Bucher G."/>
            <person name="Schuetz S."/>
            <person name="Maleszka R."/>
            <person name="Wimmer E.A."/>
            <person name="Beeman R.W."/>
            <person name="Lorenzen M."/>
            <person name="Tomoyasu Y."/>
            <person name="Miller S.C."/>
            <person name="Grossmann D."/>
            <person name="Bucher G."/>
        </authorList>
    </citation>
    <scope>NUCLEOTIDE SEQUENCE [LARGE SCALE GENOMIC DNA]</scope>
    <source>
        <strain evidence="12 13">Georgia GA2</strain>
    </source>
</reference>
<feature type="region of interest" description="Disordered" evidence="9">
    <location>
        <begin position="1"/>
        <end position="27"/>
    </location>
</feature>
<feature type="transmembrane region" description="Helical" evidence="10">
    <location>
        <begin position="150"/>
        <end position="172"/>
    </location>
</feature>
<feature type="transmembrane region" description="Helical" evidence="10">
    <location>
        <begin position="184"/>
        <end position="202"/>
    </location>
</feature>
<evidence type="ECO:0000256" key="4">
    <source>
        <dbReference type="ARBA" id="ARBA00022692"/>
    </source>
</evidence>
<evidence type="ECO:0000256" key="9">
    <source>
        <dbReference type="SAM" id="MobiDB-lite"/>
    </source>
</evidence>
<evidence type="ECO:0000256" key="8">
    <source>
        <dbReference type="RuleBase" id="RU003346"/>
    </source>
</evidence>
<keyword evidence="7" id="KW-0325">Glycoprotein</keyword>
<dbReference type="Proteomes" id="UP000007266">
    <property type="component" value="Linkage group 9"/>
</dbReference>
<feature type="transmembrane region" description="Helical" evidence="10">
    <location>
        <begin position="299"/>
        <end position="324"/>
    </location>
</feature>
<evidence type="ECO:0000256" key="6">
    <source>
        <dbReference type="ARBA" id="ARBA00023136"/>
    </source>
</evidence>
<keyword evidence="6 10" id="KW-0472">Membrane</keyword>
<evidence type="ECO:0000313" key="13">
    <source>
        <dbReference type="Proteomes" id="UP000007266"/>
    </source>
</evidence>
<dbReference type="Gene3D" id="1.20.1250.20">
    <property type="entry name" value="MFS general substrate transporter like domains"/>
    <property type="match status" value="1"/>
</dbReference>
<evidence type="ECO:0000313" key="12">
    <source>
        <dbReference type="EMBL" id="EFA10597.2"/>
    </source>
</evidence>
<evidence type="ECO:0000256" key="5">
    <source>
        <dbReference type="ARBA" id="ARBA00022989"/>
    </source>
</evidence>
<feature type="transmembrane region" description="Helical" evidence="10">
    <location>
        <begin position="214"/>
        <end position="235"/>
    </location>
</feature>
<feature type="transmembrane region" description="Helical" evidence="10">
    <location>
        <begin position="402"/>
        <end position="424"/>
    </location>
</feature>
<proteinExistence type="inferred from homology"/>
<comment type="subcellular location">
    <subcellularLocation>
        <location evidence="1">Cell membrane</location>
        <topology evidence="1">Multi-pass membrane protein</topology>
    </subcellularLocation>
</comment>
<dbReference type="InParanoid" id="D6X199"/>
<dbReference type="OrthoDB" id="4540492at2759"/>
<evidence type="ECO:0000256" key="7">
    <source>
        <dbReference type="ARBA" id="ARBA00023180"/>
    </source>
</evidence>
<dbReference type="InterPro" id="IPR005829">
    <property type="entry name" value="Sugar_transporter_CS"/>
</dbReference>
<sequence length="530" mass="57088">MEQSPEREGLFDTGGLRGSVSHTPYSEISQTRPSWTRVLVLAGVATTIGSSLPVGYNIGVVNSPAGVIKLFCNQSVLNHYGVVLHEGGLDFLWSTIVAIFLVGGTIGSLGGSFFADKAGRKGALIVSSLIGTIAGVCFFASKAANSFEMLIVGRLLIGVSSGLITSVMPMYLTELAPGLLRGSMGVLCPLGVTCGVLLGQVLSLEGILGNEDYWPHLLAFYLLPLASCSVILVFLPESPKYLFIIKKQPHLALKQLALIRNTKEELLDHEIQELKLEEQDNDTEGEDWSIIRVLGDKSLLLPLLLVCSLQAGQQFSGINAVFYYSVSIFQKAGLSLLNSQLATIAAGCCNLLMAIISIPVMAKFNRRSTLQLSLVTTTFFLIILGLAITFISHFSWMPYLSIVGVLGFVICYGIALGPIPYFIGSELFEVGPRPSAMALGSMANWGGNFIVGLCFQAMLMFLGAASFFIFALVVVALFFFVRFYLPETRGRDPVQIAALCKRGFSSRPLDSPVNSASTVDTFSVTEKEVV</sequence>
<dbReference type="KEGG" id="tca:661178"/>
<dbReference type="FunFam" id="1.20.1250.20:FF:001511">
    <property type="entry name" value="Solute carrier family 2, facilitated glucose transporter member 5"/>
    <property type="match status" value="1"/>
</dbReference>
<keyword evidence="2 8" id="KW-0813">Transport</keyword>
<dbReference type="GO" id="GO:0015749">
    <property type="term" value="P:monosaccharide transmembrane transport"/>
    <property type="evidence" value="ECO:0000318"/>
    <property type="project" value="GO_Central"/>
</dbReference>
<keyword evidence="3" id="KW-1003">Cell membrane</keyword>
<accession>D6X199</accession>
<keyword evidence="13" id="KW-1185">Reference proteome</keyword>
<dbReference type="GO" id="GO:0016020">
    <property type="term" value="C:membrane"/>
    <property type="evidence" value="ECO:0000318"/>
    <property type="project" value="GO_Central"/>
</dbReference>
<dbReference type="EMBL" id="KQ971372">
    <property type="protein sequence ID" value="EFA10597.2"/>
    <property type="molecule type" value="Genomic_DNA"/>
</dbReference>
<dbReference type="PANTHER" id="PTHR23503">
    <property type="entry name" value="SOLUTE CARRIER FAMILY 2"/>
    <property type="match status" value="1"/>
</dbReference>
<dbReference type="InterPro" id="IPR005828">
    <property type="entry name" value="MFS_sugar_transport-like"/>
</dbReference>
<dbReference type="OMA" id="QLMGWLT"/>
<keyword evidence="5 10" id="KW-1133">Transmembrane helix</keyword>
<dbReference type="PRINTS" id="PR00171">
    <property type="entry name" value="SUGRTRNSPORT"/>
</dbReference>
<feature type="transmembrane region" description="Helical" evidence="10">
    <location>
        <begin position="122"/>
        <end position="144"/>
    </location>
</feature>
<organism evidence="12 13">
    <name type="scientific">Tribolium castaneum</name>
    <name type="common">Red flour beetle</name>
    <dbReference type="NCBI Taxonomy" id="7070"/>
    <lineage>
        <taxon>Eukaryota</taxon>
        <taxon>Metazoa</taxon>
        <taxon>Ecdysozoa</taxon>
        <taxon>Arthropoda</taxon>
        <taxon>Hexapoda</taxon>
        <taxon>Insecta</taxon>
        <taxon>Pterygota</taxon>
        <taxon>Neoptera</taxon>
        <taxon>Endopterygota</taxon>
        <taxon>Coleoptera</taxon>
        <taxon>Polyphaga</taxon>
        <taxon>Cucujiformia</taxon>
        <taxon>Tenebrionidae</taxon>
        <taxon>Tenebrionidae incertae sedis</taxon>
        <taxon>Tribolium</taxon>
    </lineage>
</organism>
<dbReference type="PROSITE" id="PS00217">
    <property type="entry name" value="SUGAR_TRANSPORT_2"/>
    <property type="match status" value="1"/>
</dbReference>
<dbReference type="FunCoup" id="D6X199">
    <property type="interactions" value="111"/>
</dbReference>
<dbReference type="AlphaFoldDB" id="D6X199"/>